<feature type="signal peptide" evidence="1">
    <location>
        <begin position="1"/>
        <end position="20"/>
    </location>
</feature>
<reference evidence="2 3" key="1">
    <citation type="submission" date="2016-04" db="EMBL/GenBank/DDBJ databases">
        <title>A degradative enzymes factory behind the ericoid mycorrhizal symbiosis.</title>
        <authorList>
            <consortium name="DOE Joint Genome Institute"/>
            <person name="Martino E."/>
            <person name="Morin E."/>
            <person name="Grelet G."/>
            <person name="Kuo A."/>
            <person name="Kohler A."/>
            <person name="Daghino S."/>
            <person name="Barry K."/>
            <person name="Choi C."/>
            <person name="Cichocki N."/>
            <person name="Clum A."/>
            <person name="Copeland A."/>
            <person name="Hainaut M."/>
            <person name="Haridas S."/>
            <person name="Labutti K."/>
            <person name="Lindquist E."/>
            <person name="Lipzen A."/>
            <person name="Khouja H.-R."/>
            <person name="Murat C."/>
            <person name="Ohm R."/>
            <person name="Olson A."/>
            <person name="Spatafora J."/>
            <person name="Veneault-Fourrey C."/>
            <person name="Henrissat B."/>
            <person name="Grigoriev I."/>
            <person name="Martin F."/>
            <person name="Perotto S."/>
        </authorList>
    </citation>
    <scope>NUCLEOTIDE SEQUENCE [LARGE SCALE GENOMIC DNA]</scope>
    <source>
        <strain evidence="2 3">F</strain>
    </source>
</reference>
<proteinExistence type="predicted"/>
<gene>
    <name evidence="2" type="ORF">L207DRAFT_627106</name>
</gene>
<keyword evidence="3" id="KW-1185">Reference proteome</keyword>
<feature type="chain" id="PRO_5014453563" evidence="1">
    <location>
        <begin position="21"/>
        <end position="196"/>
    </location>
</feature>
<dbReference type="AlphaFoldDB" id="A0A2J6SC71"/>
<name>A0A2J6SC71_HYAVF</name>
<keyword evidence="1" id="KW-0732">Signal</keyword>
<dbReference type="OrthoDB" id="3543931at2759"/>
<organism evidence="2 3">
    <name type="scientific">Hyaloscypha variabilis (strain UAMH 11265 / GT02V1 / F)</name>
    <name type="common">Meliniomyces variabilis</name>
    <dbReference type="NCBI Taxonomy" id="1149755"/>
    <lineage>
        <taxon>Eukaryota</taxon>
        <taxon>Fungi</taxon>
        <taxon>Dikarya</taxon>
        <taxon>Ascomycota</taxon>
        <taxon>Pezizomycotina</taxon>
        <taxon>Leotiomycetes</taxon>
        <taxon>Helotiales</taxon>
        <taxon>Hyaloscyphaceae</taxon>
        <taxon>Hyaloscypha</taxon>
        <taxon>Hyaloscypha variabilis</taxon>
    </lineage>
</organism>
<evidence type="ECO:0000256" key="1">
    <source>
        <dbReference type="SAM" id="SignalP"/>
    </source>
</evidence>
<evidence type="ECO:0000313" key="3">
    <source>
        <dbReference type="Proteomes" id="UP000235786"/>
    </source>
</evidence>
<dbReference type="Proteomes" id="UP000235786">
    <property type="component" value="Unassembled WGS sequence"/>
</dbReference>
<accession>A0A2J6SC71</accession>
<evidence type="ECO:0000313" key="2">
    <source>
        <dbReference type="EMBL" id="PMD48367.1"/>
    </source>
</evidence>
<sequence>MLPASLLALTASFILPLIAAASTPVCIPSAEGYQLDTLDTLYQSFCSDLSKSGFSASQELYGVPVISLRFVPTPGVDKCDQANCLSTFGTLAQSCSMNNYSVSGIGSLDAGCGTYNFTVSKTNSNPIGPVTSTVTATCTPVLLNLATTQSSISSSTGKPTTTKPYIGSTALGTSDSAIMKVSGVSLLGVALIFCFL</sequence>
<dbReference type="EMBL" id="KZ613937">
    <property type="protein sequence ID" value="PMD48367.1"/>
    <property type="molecule type" value="Genomic_DNA"/>
</dbReference>
<protein>
    <submittedName>
        <fullName evidence="2">Uncharacterized protein</fullName>
    </submittedName>
</protein>